<evidence type="ECO:0000313" key="1">
    <source>
        <dbReference type="EMBL" id="MFD0904645.1"/>
    </source>
</evidence>
<keyword evidence="2" id="KW-1185">Reference proteome</keyword>
<reference evidence="2" key="1">
    <citation type="journal article" date="2019" name="Int. J. Syst. Evol. Microbiol.">
        <title>The Global Catalogue of Microorganisms (GCM) 10K type strain sequencing project: providing services to taxonomists for standard genome sequencing and annotation.</title>
        <authorList>
            <consortium name="The Broad Institute Genomics Platform"/>
            <consortium name="The Broad Institute Genome Sequencing Center for Infectious Disease"/>
            <person name="Wu L."/>
            <person name="Ma J."/>
        </authorList>
    </citation>
    <scope>NUCLEOTIDE SEQUENCE [LARGE SCALE GENOMIC DNA]</scope>
    <source>
        <strain evidence="2">JCM 31202</strain>
    </source>
</reference>
<dbReference type="Proteomes" id="UP001596972">
    <property type="component" value="Unassembled WGS sequence"/>
</dbReference>
<name>A0ABW3EXQ5_9ACTN</name>
<protein>
    <recommendedName>
        <fullName evidence="3">FXSXX-COOH protein</fullName>
    </recommendedName>
</protein>
<dbReference type="RefSeq" id="WP_378304718.1">
    <property type="nucleotide sequence ID" value="NZ_JBHTJA010000093.1"/>
</dbReference>
<proteinExistence type="predicted"/>
<organism evidence="1 2">
    <name type="scientific">Actinomadura sediminis</name>
    <dbReference type="NCBI Taxonomy" id="1038904"/>
    <lineage>
        <taxon>Bacteria</taxon>
        <taxon>Bacillati</taxon>
        <taxon>Actinomycetota</taxon>
        <taxon>Actinomycetes</taxon>
        <taxon>Streptosporangiales</taxon>
        <taxon>Thermomonosporaceae</taxon>
        <taxon>Actinomadura</taxon>
    </lineage>
</organism>
<dbReference type="EMBL" id="JBHTJA010000093">
    <property type="protein sequence ID" value="MFD0904645.1"/>
    <property type="molecule type" value="Genomic_DNA"/>
</dbReference>
<evidence type="ECO:0008006" key="3">
    <source>
        <dbReference type="Google" id="ProtNLM"/>
    </source>
</evidence>
<accession>A0ABW3EXQ5</accession>
<comment type="caution">
    <text evidence="1">The sequence shown here is derived from an EMBL/GenBank/DDBJ whole genome shotgun (WGS) entry which is preliminary data.</text>
</comment>
<evidence type="ECO:0000313" key="2">
    <source>
        <dbReference type="Proteomes" id="UP001596972"/>
    </source>
</evidence>
<sequence>MDDDDAGGVLRGLPDLSRLPLDRLDARPGSVLHDCLCRIAAESASPDDASAGFNAVID</sequence>
<gene>
    <name evidence="1" type="ORF">ACFQ11_29970</name>
</gene>